<dbReference type="EMBL" id="ACPB03018449">
    <property type="status" value="NOT_ANNOTATED_CDS"/>
    <property type="molecule type" value="Genomic_DNA"/>
</dbReference>
<dbReference type="InParanoid" id="T1HWS3"/>
<keyword evidence="2" id="KW-1185">Reference proteome</keyword>
<sequence length="119" mass="13669">MGSNVDDLLQIIKKRSDKLQFASGFIKEAAREKRVPDKCCEDALELVIKIDSFLNEDIYNIKALLENYKQILLGEKKQTSPPITEDDVGHAYGYSMYQIDLLQSKAKNMEELVLPRYIL</sequence>
<name>T1HWS3_RHOPR</name>
<dbReference type="AlphaFoldDB" id="T1HWS3"/>
<protein>
    <submittedName>
        <fullName evidence="1">Uncharacterized protein</fullName>
    </submittedName>
</protein>
<dbReference type="GeneID" id="141454652"/>
<dbReference type="RefSeq" id="XP_073985216.1">
    <property type="nucleotide sequence ID" value="XM_074129115.1"/>
</dbReference>
<evidence type="ECO:0000313" key="2">
    <source>
        <dbReference type="Proteomes" id="UP000015103"/>
    </source>
</evidence>
<dbReference type="EnsemblMetazoa" id="RPRC008493-RA">
    <property type="protein sequence ID" value="RPRC008493-PA"/>
    <property type="gene ID" value="RPRC008493"/>
</dbReference>
<reference evidence="1" key="1">
    <citation type="submission" date="2015-05" db="UniProtKB">
        <authorList>
            <consortium name="EnsemblMetazoa"/>
        </authorList>
    </citation>
    <scope>IDENTIFICATION</scope>
</reference>
<accession>T1HWS3</accession>
<dbReference type="VEuPathDB" id="VectorBase:RPRC008493"/>
<evidence type="ECO:0000313" key="1">
    <source>
        <dbReference type="EnsemblMetazoa" id="RPRC008493-PA"/>
    </source>
</evidence>
<proteinExistence type="predicted"/>
<dbReference type="HOGENOM" id="CLU_2064338_0_0_1"/>
<dbReference type="Proteomes" id="UP000015103">
    <property type="component" value="Unassembled WGS sequence"/>
</dbReference>
<organism evidence="1 2">
    <name type="scientific">Rhodnius prolixus</name>
    <name type="common">Triatomid bug</name>
    <dbReference type="NCBI Taxonomy" id="13249"/>
    <lineage>
        <taxon>Eukaryota</taxon>
        <taxon>Metazoa</taxon>
        <taxon>Ecdysozoa</taxon>
        <taxon>Arthropoda</taxon>
        <taxon>Hexapoda</taxon>
        <taxon>Insecta</taxon>
        <taxon>Pterygota</taxon>
        <taxon>Neoptera</taxon>
        <taxon>Paraneoptera</taxon>
        <taxon>Hemiptera</taxon>
        <taxon>Heteroptera</taxon>
        <taxon>Panheteroptera</taxon>
        <taxon>Cimicomorpha</taxon>
        <taxon>Reduviidae</taxon>
        <taxon>Triatominae</taxon>
        <taxon>Rhodnius</taxon>
    </lineage>
</organism>